<dbReference type="EMBL" id="JAANBB010000084">
    <property type="protein sequence ID" value="KAF7551093.1"/>
    <property type="molecule type" value="Genomic_DNA"/>
</dbReference>
<sequence>MPSREVFSQFVQSEYEATGLGPVQNTTDPTPQGLLDRHQNLAARPNKSSYHPSAPPDDGRFQANQARSG</sequence>
<reference evidence="2" key="1">
    <citation type="submission" date="2020-03" db="EMBL/GenBank/DDBJ databases">
        <title>Draft Genome Sequence of Cylindrodendrum hubeiense.</title>
        <authorList>
            <person name="Buettner E."/>
            <person name="Kellner H."/>
        </authorList>
    </citation>
    <scope>NUCLEOTIDE SEQUENCE</scope>
    <source>
        <strain evidence="2">IHI 201604</strain>
    </source>
</reference>
<gene>
    <name evidence="2" type="ORF">G7Z17_g5246</name>
</gene>
<evidence type="ECO:0000256" key="1">
    <source>
        <dbReference type="SAM" id="MobiDB-lite"/>
    </source>
</evidence>
<dbReference type="OrthoDB" id="5098627at2759"/>
<comment type="caution">
    <text evidence="2">The sequence shown here is derived from an EMBL/GenBank/DDBJ whole genome shotgun (WGS) entry which is preliminary data.</text>
</comment>
<accession>A0A9P5LGB8</accession>
<dbReference type="AlphaFoldDB" id="A0A9P5LGB8"/>
<protein>
    <submittedName>
        <fullName evidence="2">Uncharacterized protein</fullName>
    </submittedName>
</protein>
<keyword evidence="3" id="KW-1185">Reference proteome</keyword>
<proteinExistence type="predicted"/>
<name>A0A9P5LGB8_9HYPO</name>
<organism evidence="2 3">
    <name type="scientific">Cylindrodendrum hubeiense</name>
    <dbReference type="NCBI Taxonomy" id="595255"/>
    <lineage>
        <taxon>Eukaryota</taxon>
        <taxon>Fungi</taxon>
        <taxon>Dikarya</taxon>
        <taxon>Ascomycota</taxon>
        <taxon>Pezizomycotina</taxon>
        <taxon>Sordariomycetes</taxon>
        <taxon>Hypocreomycetidae</taxon>
        <taxon>Hypocreales</taxon>
        <taxon>Nectriaceae</taxon>
        <taxon>Cylindrodendrum</taxon>
    </lineage>
</organism>
<dbReference type="Proteomes" id="UP000722485">
    <property type="component" value="Unassembled WGS sequence"/>
</dbReference>
<feature type="region of interest" description="Disordered" evidence="1">
    <location>
        <begin position="15"/>
        <end position="69"/>
    </location>
</feature>
<evidence type="ECO:0000313" key="3">
    <source>
        <dbReference type="Proteomes" id="UP000722485"/>
    </source>
</evidence>
<evidence type="ECO:0000313" key="2">
    <source>
        <dbReference type="EMBL" id="KAF7551093.1"/>
    </source>
</evidence>